<dbReference type="Pfam" id="PF14996">
    <property type="entry name" value="RMP"/>
    <property type="match status" value="1"/>
</dbReference>
<evidence type="ECO:0000256" key="5">
    <source>
        <dbReference type="ARBA" id="ARBA00026215"/>
    </source>
</evidence>
<evidence type="ECO:0000256" key="1">
    <source>
        <dbReference type="ARBA" id="ARBA00004437"/>
    </source>
</evidence>
<feature type="compositionally biased region" description="Acidic residues" evidence="6">
    <location>
        <begin position="78"/>
        <end position="92"/>
    </location>
</feature>
<accession>A0A0L0DE48</accession>
<dbReference type="InterPro" id="IPR029239">
    <property type="entry name" value="CFAP418"/>
</dbReference>
<dbReference type="PANTHER" id="PTHR33958:SF1">
    <property type="entry name" value="CILIA- AND FLAGELLA-ASSOCIATED PROTEIN 418"/>
    <property type="match status" value="1"/>
</dbReference>
<sequence length="237" mass="24971">MDDLDDLLDEVDELMAGGPPPTSSRTSSSTAGARAGATAGVTAAPRSRVRARASRSRPSRTQARADRATASRRGKVEDGDDDDDDDDLDDLLALDVPSRQRRSGGERVVSTAVSTAVSSGGGGGGGKRKCRPVFLADASLAGRGRTASAAMPRACDRLRCSRCCFAVKAWPDSAWDAGVDYLFLRYNFPDTERIAPMLVPTSAGSTALACQCAWRTVTTPTRLQSGEDLAWFCAGHA</sequence>
<proteinExistence type="predicted"/>
<evidence type="ECO:0000256" key="3">
    <source>
        <dbReference type="ARBA" id="ARBA00022490"/>
    </source>
</evidence>
<feature type="region of interest" description="Disordered" evidence="6">
    <location>
        <begin position="1"/>
        <end position="125"/>
    </location>
</feature>
<feature type="compositionally biased region" description="Basic and acidic residues" evidence="6">
    <location>
        <begin position="63"/>
        <end position="77"/>
    </location>
</feature>
<dbReference type="STRING" id="461836.A0A0L0DE48"/>
<comment type="subcellular location">
    <subcellularLocation>
        <location evidence="2">Cytoplasm</location>
    </subcellularLocation>
    <subcellularLocation>
        <location evidence="1">Photoreceptor inner segment</location>
    </subcellularLocation>
</comment>
<feature type="compositionally biased region" description="Basic residues" evidence="6">
    <location>
        <begin position="47"/>
        <end position="58"/>
    </location>
</feature>
<evidence type="ECO:0000256" key="4">
    <source>
        <dbReference type="ARBA" id="ARBA00024819"/>
    </source>
</evidence>
<evidence type="ECO:0000256" key="2">
    <source>
        <dbReference type="ARBA" id="ARBA00004496"/>
    </source>
</evidence>
<organism evidence="7 8">
    <name type="scientific">Thecamonas trahens ATCC 50062</name>
    <dbReference type="NCBI Taxonomy" id="461836"/>
    <lineage>
        <taxon>Eukaryota</taxon>
        <taxon>Apusozoa</taxon>
        <taxon>Apusomonadida</taxon>
        <taxon>Apusomonadidae</taxon>
        <taxon>Thecamonas</taxon>
    </lineage>
</organism>
<dbReference type="OrthoDB" id="259905at2759"/>
<dbReference type="PANTHER" id="PTHR33958">
    <property type="entry name" value="PROTEIN C8ORF37"/>
    <property type="match status" value="1"/>
</dbReference>
<protein>
    <recommendedName>
        <fullName evidence="5">Cilia- and flagella-associated protein 418</fullName>
    </recommendedName>
</protein>
<dbReference type="OMA" id="RAKMEPS"/>
<dbReference type="EMBL" id="GL349435">
    <property type="protein sequence ID" value="KNC50592.1"/>
    <property type="molecule type" value="Genomic_DNA"/>
</dbReference>
<evidence type="ECO:0000313" key="8">
    <source>
        <dbReference type="Proteomes" id="UP000054408"/>
    </source>
</evidence>
<reference evidence="7 8" key="1">
    <citation type="submission" date="2010-05" db="EMBL/GenBank/DDBJ databases">
        <title>The Genome Sequence of Thecamonas trahens ATCC 50062.</title>
        <authorList>
            <consortium name="The Broad Institute Genome Sequencing Platform"/>
            <person name="Russ C."/>
            <person name="Cuomo C."/>
            <person name="Shea T."/>
            <person name="Young S.K."/>
            <person name="Zeng Q."/>
            <person name="Koehrsen M."/>
            <person name="Haas B."/>
            <person name="Borodovsky M."/>
            <person name="Guigo R."/>
            <person name="Alvarado L."/>
            <person name="Berlin A."/>
            <person name="Bochicchio J."/>
            <person name="Borenstein D."/>
            <person name="Chapman S."/>
            <person name="Chen Z."/>
            <person name="Freedman E."/>
            <person name="Gellesch M."/>
            <person name="Goldberg J."/>
            <person name="Griggs A."/>
            <person name="Gujja S."/>
            <person name="Heilman E."/>
            <person name="Heiman D."/>
            <person name="Hepburn T."/>
            <person name="Howarth C."/>
            <person name="Jen D."/>
            <person name="Larson L."/>
            <person name="Mehta T."/>
            <person name="Park D."/>
            <person name="Pearson M."/>
            <person name="Roberts A."/>
            <person name="Saif S."/>
            <person name="Shenoy N."/>
            <person name="Sisk P."/>
            <person name="Stolte C."/>
            <person name="Sykes S."/>
            <person name="Thomson T."/>
            <person name="Walk T."/>
            <person name="White J."/>
            <person name="Yandava C."/>
            <person name="Burger G."/>
            <person name="Gray M.W."/>
            <person name="Holland P.W.H."/>
            <person name="King N."/>
            <person name="Lang F.B.F."/>
            <person name="Roger A.J."/>
            <person name="Ruiz-Trillo I."/>
            <person name="Lander E."/>
            <person name="Nusbaum C."/>
        </authorList>
    </citation>
    <scope>NUCLEOTIDE SEQUENCE [LARGE SCALE GENOMIC DNA]</scope>
    <source>
        <strain evidence="7 8">ATCC 50062</strain>
    </source>
</reference>
<dbReference type="eggNOG" id="ENOG502S1KM">
    <property type="taxonomic scope" value="Eukaryota"/>
</dbReference>
<dbReference type="AlphaFoldDB" id="A0A0L0DE48"/>
<feature type="compositionally biased region" description="Low complexity" evidence="6">
    <location>
        <begin position="108"/>
        <end position="118"/>
    </location>
</feature>
<comment type="function">
    <text evidence="4">May be involved in photoreceptor outer segment disk morphogenesis.</text>
</comment>
<gene>
    <name evidence="7" type="ORF">AMSG_00750</name>
</gene>
<feature type="compositionally biased region" description="Low complexity" evidence="6">
    <location>
        <begin position="23"/>
        <end position="46"/>
    </location>
</feature>
<dbReference type="GeneID" id="25560540"/>
<dbReference type="RefSeq" id="XP_013762479.1">
    <property type="nucleotide sequence ID" value="XM_013907025.1"/>
</dbReference>
<evidence type="ECO:0000313" key="7">
    <source>
        <dbReference type="EMBL" id="KNC50592.1"/>
    </source>
</evidence>
<dbReference type="Proteomes" id="UP000054408">
    <property type="component" value="Unassembled WGS sequence"/>
</dbReference>
<name>A0A0L0DE48_THETB</name>
<keyword evidence="8" id="KW-1185">Reference proteome</keyword>
<evidence type="ECO:0000256" key="6">
    <source>
        <dbReference type="SAM" id="MobiDB-lite"/>
    </source>
</evidence>
<feature type="compositionally biased region" description="Acidic residues" evidence="6">
    <location>
        <begin position="1"/>
        <end position="13"/>
    </location>
</feature>
<keyword evidence="3" id="KW-0963">Cytoplasm</keyword>
<dbReference type="GO" id="GO:0005829">
    <property type="term" value="C:cytosol"/>
    <property type="evidence" value="ECO:0007669"/>
    <property type="project" value="TreeGrafter"/>
</dbReference>